<feature type="region of interest" description="Disordered" evidence="1">
    <location>
        <begin position="46"/>
        <end position="120"/>
    </location>
</feature>
<reference evidence="2 3" key="1">
    <citation type="submission" date="2019-06" db="EMBL/GenBank/DDBJ databases">
        <title>Sequencing the genomes of 1000 actinobacteria strains.</title>
        <authorList>
            <person name="Klenk H.-P."/>
        </authorList>
    </citation>
    <scope>NUCLEOTIDE SEQUENCE [LARGE SCALE GENOMIC DNA]</scope>
    <source>
        <strain evidence="2 3">DSM 45456</strain>
    </source>
</reference>
<accession>A0A543JQP0</accession>
<feature type="compositionally biased region" description="Low complexity" evidence="1">
    <location>
        <begin position="96"/>
        <end position="114"/>
    </location>
</feature>
<comment type="caution">
    <text evidence="2">The sequence shown here is derived from an EMBL/GenBank/DDBJ whole genome shotgun (WGS) entry which is preliminary data.</text>
</comment>
<protein>
    <submittedName>
        <fullName evidence="2">Uncharacterized protein</fullName>
    </submittedName>
</protein>
<name>A0A543JQP0_9PSEU</name>
<dbReference type="AlphaFoldDB" id="A0A543JQP0"/>
<dbReference type="Proteomes" id="UP000316628">
    <property type="component" value="Unassembled WGS sequence"/>
</dbReference>
<sequence length="120" mass="12756">MDHPGSDVTVDVDVPRSGTYRLGVFHGTGGSVGRRALYPHRSTFRAVGRETRPGPRSPAGARHRGVPTSAVSTVQARAWSVSVMPRPGRSDRCIRPSRVSSRSSNSGCSQSKCSTHGSRG</sequence>
<evidence type="ECO:0000313" key="3">
    <source>
        <dbReference type="Proteomes" id="UP000316628"/>
    </source>
</evidence>
<evidence type="ECO:0000256" key="1">
    <source>
        <dbReference type="SAM" id="MobiDB-lite"/>
    </source>
</evidence>
<keyword evidence="3" id="KW-1185">Reference proteome</keyword>
<organism evidence="2 3">
    <name type="scientific">Saccharothrix saharensis</name>
    <dbReference type="NCBI Taxonomy" id="571190"/>
    <lineage>
        <taxon>Bacteria</taxon>
        <taxon>Bacillati</taxon>
        <taxon>Actinomycetota</taxon>
        <taxon>Actinomycetes</taxon>
        <taxon>Pseudonocardiales</taxon>
        <taxon>Pseudonocardiaceae</taxon>
        <taxon>Saccharothrix</taxon>
    </lineage>
</organism>
<dbReference type="EMBL" id="VFPP01000001">
    <property type="protein sequence ID" value="TQM85157.1"/>
    <property type="molecule type" value="Genomic_DNA"/>
</dbReference>
<evidence type="ECO:0000313" key="2">
    <source>
        <dbReference type="EMBL" id="TQM85157.1"/>
    </source>
</evidence>
<proteinExistence type="predicted"/>
<gene>
    <name evidence="2" type="ORF">FHX81_7630</name>
</gene>